<comment type="similarity">
    <text evidence="1">Belongs to the homoserine dehydrogenase family.</text>
</comment>
<dbReference type="UniPathway" id="UPA00051">
    <property type="reaction ID" value="UER00465"/>
</dbReference>
<name>A0A143WMX4_TREPR</name>
<gene>
    <name evidence="5" type="primary">thrA</name>
    <name evidence="5" type="ORF">PMARG_TP00076</name>
</gene>
<dbReference type="InterPro" id="IPR036291">
    <property type="entry name" value="NAD(P)-bd_dom_sf"/>
</dbReference>
<accession>A0A143WMX4</accession>
<proteinExistence type="inferred from homology"/>
<keyword evidence="3 5" id="KW-0560">Oxidoreductase</keyword>
<evidence type="ECO:0000313" key="5">
    <source>
        <dbReference type="EMBL" id="CUX76459.1"/>
    </source>
</evidence>
<dbReference type="PANTHER" id="PTHR43331">
    <property type="entry name" value="HOMOSERINE DEHYDROGENASE"/>
    <property type="match status" value="1"/>
</dbReference>
<dbReference type="Gene3D" id="3.40.50.720">
    <property type="entry name" value="NAD(P)-binding Rossmann-like Domain"/>
    <property type="match status" value="1"/>
</dbReference>
<sequence>MARLVPLTILGYGTVGRGVLEALHARAPLAPGVDARACTVCTRCSCATPFRVYRSRASCALARSEKRSGVVVEVMGGTGAARSAVHSRRVLACNPFVTANKALLSCYGAETRQCGLGVLAEAAVAGGLPVIAVTHRCTPAARLSHAAGVLNSTANWVLTSMCRYGLPIRRAMLEAFARGYAEADCACDVDGTDAAQKLAVLGSWCPGAHIMPRSLYTEGMRGVRTPECVCARALGLDVKLLALVSHGGAMVAQVRPFMASSRCPVACCVGVTNAVYLAGDSTGGMWLYGRGAGRRPTAAAVCSDVVAAAQSSAARSRAAARASSGRRASASMSGQCYLRACFITQPACKEALSRCLRCKTITARLVRSRCSTACVALFRAMHDLVLMSIVADDPDVRYARFMKVVL</sequence>
<feature type="domain" description="Homoserine dehydrogenase catalytic" evidence="4">
    <location>
        <begin position="129"/>
        <end position="306"/>
    </location>
</feature>
<dbReference type="GO" id="GO:0009088">
    <property type="term" value="P:threonine biosynthetic process"/>
    <property type="evidence" value="ECO:0007669"/>
    <property type="project" value="UniProtKB-UniPathway"/>
</dbReference>
<dbReference type="InterPro" id="IPR001342">
    <property type="entry name" value="HDH_cat"/>
</dbReference>
<dbReference type="PANTHER" id="PTHR43331:SF1">
    <property type="entry name" value="HOMOSERINE DEHYDROGENASE"/>
    <property type="match status" value="1"/>
</dbReference>
<reference evidence="6" key="1">
    <citation type="submission" date="2016-01" db="EMBL/GenBank/DDBJ databases">
        <authorList>
            <person name="Husnik F."/>
        </authorList>
    </citation>
    <scope>NUCLEOTIDE SEQUENCE [LARGE SCALE GENOMIC DNA]</scope>
</reference>
<dbReference type="Proteomes" id="UP000075222">
    <property type="component" value="Chromosome I"/>
</dbReference>
<dbReference type="AlphaFoldDB" id="A0A143WMX4"/>
<evidence type="ECO:0000313" key="6">
    <source>
        <dbReference type="Proteomes" id="UP000075222"/>
    </source>
</evidence>
<dbReference type="EMBL" id="LN998829">
    <property type="protein sequence ID" value="CUX76459.1"/>
    <property type="molecule type" value="Genomic_DNA"/>
</dbReference>
<dbReference type="Gene3D" id="3.30.70.260">
    <property type="match status" value="1"/>
</dbReference>
<dbReference type="GO" id="GO:0004412">
    <property type="term" value="F:homoserine dehydrogenase activity"/>
    <property type="evidence" value="ECO:0007669"/>
    <property type="project" value="UniProtKB-EC"/>
</dbReference>
<evidence type="ECO:0000256" key="2">
    <source>
        <dbReference type="ARBA" id="ARBA00013213"/>
    </source>
</evidence>
<dbReference type="PATRIC" id="fig|189385.7.peg.80"/>
<dbReference type="FunFam" id="3.30.360.10:FF:000005">
    <property type="entry name" value="Homoserine dehydrogenase"/>
    <property type="match status" value="1"/>
</dbReference>
<dbReference type="Gene3D" id="3.30.360.10">
    <property type="entry name" value="Dihydrodipicolinate Reductase, domain 2"/>
    <property type="match status" value="1"/>
</dbReference>
<organism evidence="5 6">
    <name type="scientific">Tremblaya princeps</name>
    <dbReference type="NCBI Taxonomy" id="189385"/>
    <lineage>
        <taxon>Bacteria</taxon>
        <taxon>Pseudomonadati</taxon>
        <taxon>Pseudomonadota</taxon>
        <taxon>Betaproteobacteria</taxon>
        <taxon>Candidatus Tremblayella</taxon>
    </lineage>
</organism>
<evidence type="ECO:0000256" key="3">
    <source>
        <dbReference type="ARBA" id="ARBA00023002"/>
    </source>
</evidence>
<dbReference type="NCBIfam" id="NF004976">
    <property type="entry name" value="PRK06349.1"/>
    <property type="match status" value="1"/>
</dbReference>
<dbReference type="SUPFAM" id="SSF55347">
    <property type="entry name" value="Glyceraldehyde-3-phosphate dehydrogenase-like, C-terminal domain"/>
    <property type="match status" value="1"/>
</dbReference>
<dbReference type="EC" id="1.1.1.3" evidence="2"/>
<evidence type="ECO:0000256" key="1">
    <source>
        <dbReference type="ARBA" id="ARBA00006753"/>
    </source>
</evidence>
<protein>
    <recommendedName>
        <fullName evidence="2">homoserine dehydrogenase</fullName>
        <ecNumber evidence="2">1.1.1.3</ecNumber>
    </recommendedName>
</protein>
<evidence type="ECO:0000259" key="4">
    <source>
        <dbReference type="Pfam" id="PF00742"/>
    </source>
</evidence>
<dbReference type="Pfam" id="PF00742">
    <property type="entry name" value="Homoserine_dh"/>
    <property type="match status" value="1"/>
</dbReference>
<dbReference type="UniPathway" id="UPA00050">
    <property type="reaction ID" value="UER00063"/>
</dbReference>
<dbReference type="SUPFAM" id="SSF51735">
    <property type="entry name" value="NAD(P)-binding Rossmann-fold domains"/>
    <property type="match status" value="1"/>
</dbReference>